<gene>
    <name evidence="2" type="ORF">HPG69_006006</name>
</gene>
<keyword evidence="3" id="KW-1185">Reference proteome</keyword>
<dbReference type="AlphaFoldDB" id="A0A7J7EPK6"/>
<proteinExistence type="predicted"/>
<feature type="compositionally biased region" description="Basic and acidic residues" evidence="1">
    <location>
        <begin position="102"/>
        <end position="116"/>
    </location>
</feature>
<accession>A0A7J7EPK6</accession>
<evidence type="ECO:0000313" key="3">
    <source>
        <dbReference type="Proteomes" id="UP000551758"/>
    </source>
</evidence>
<protein>
    <submittedName>
        <fullName evidence="2">Uncharacterized protein</fullName>
    </submittedName>
</protein>
<name>A0A7J7EPK6_DICBM</name>
<organism evidence="2 3">
    <name type="scientific">Diceros bicornis minor</name>
    <name type="common">South-central black rhinoceros</name>
    <dbReference type="NCBI Taxonomy" id="77932"/>
    <lineage>
        <taxon>Eukaryota</taxon>
        <taxon>Metazoa</taxon>
        <taxon>Chordata</taxon>
        <taxon>Craniata</taxon>
        <taxon>Vertebrata</taxon>
        <taxon>Euteleostomi</taxon>
        <taxon>Mammalia</taxon>
        <taxon>Eutheria</taxon>
        <taxon>Laurasiatheria</taxon>
        <taxon>Perissodactyla</taxon>
        <taxon>Rhinocerotidae</taxon>
        <taxon>Diceros</taxon>
    </lineage>
</organism>
<feature type="region of interest" description="Disordered" evidence="1">
    <location>
        <begin position="93"/>
        <end position="116"/>
    </location>
</feature>
<dbReference type="Proteomes" id="UP000551758">
    <property type="component" value="Unassembled WGS sequence"/>
</dbReference>
<dbReference type="EMBL" id="JACDTQ010002530">
    <property type="protein sequence ID" value="KAF5917613.1"/>
    <property type="molecule type" value="Genomic_DNA"/>
</dbReference>
<sequence>MAASTLSVCSRDLSYGSRVCQPGPWGSCPDSSWQVDDCPESCCELPCCAPSCCARIPCLTLLCTPASSLLFGGLSYPDDLHCLASSSTFSATETLGLTPPHLQRDREHLEGERASE</sequence>
<evidence type="ECO:0000313" key="2">
    <source>
        <dbReference type="EMBL" id="KAF5917613.1"/>
    </source>
</evidence>
<comment type="caution">
    <text evidence="2">The sequence shown here is derived from an EMBL/GenBank/DDBJ whole genome shotgun (WGS) entry which is preliminary data.</text>
</comment>
<evidence type="ECO:0000256" key="1">
    <source>
        <dbReference type="SAM" id="MobiDB-lite"/>
    </source>
</evidence>
<reference evidence="2 3" key="1">
    <citation type="journal article" date="2020" name="Mol. Biol. Evol.">
        <title>Interspecific Gene Flow and the Evolution of Specialization in Black and White Rhinoceros.</title>
        <authorList>
            <person name="Moodley Y."/>
            <person name="Westbury M.V."/>
            <person name="Russo I.M."/>
            <person name="Gopalakrishnan S."/>
            <person name="Rakotoarivelo A."/>
            <person name="Olsen R.A."/>
            <person name="Prost S."/>
            <person name="Tunstall T."/>
            <person name="Ryder O.A."/>
            <person name="Dalen L."/>
            <person name="Bruford M.W."/>
        </authorList>
    </citation>
    <scope>NUCLEOTIDE SEQUENCE [LARGE SCALE GENOMIC DNA]</scope>
    <source>
        <strain evidence="2">SBR-YM</strain>
        <tissue evidence="2">Skin</tissue>
    </source>
</reference>